<reference evidence="2 3" key="1">
    <citation type="journal article" date="2013" name="PLoS ONE">
        <title>Genome-Wide Relatedness of Treponema pedis, from Gingiva and Necrotic Skin Lesions of Pigs, with the Human Oral Pathogen Treponema denticola.</title>
        <authorList>
            <person name="Svartstrom O."/>
            <person name="Mushtaq M."/>
            <person name="Pringle M."/>
            <person name="Segerman B."/>
        </authorList>
    </citation>
    <scope>NUCLEOTIDE SEQUENCE [LARGE SCALE GENOMIC DNA]</scope>
    <source>
        <strain evidence="2">T A4</strain>
    </source>
</reference>
<sequence>MNNETKEKLKKSGILSGIFLAAVLILWGTSHLGYILKEEIYIKSAETVFANSPLCTEIKNAKLLKTSSKKITAPNFFNAIFNAEHNGSSISVIFVNMTGKYGTYQGMFVCKEYKAKDKQENSVKFCGLAGNIDLNKQPDYYGITPLIINSMRQKIEKQWITQRGFTK</sequence>
<dbReference type="STRING" id="1291379.TPE_2446"/>
<keyword evidence="3" id="KW-1185">Reference proteome</keyword>
<feature type="transmembrane region" description="Helical" evidence="1">
    <location>
        <begin position="12"/>
        <end position="36"/>
    </location>
</feature>
<protein>
    <submittedName>
        <fullName evidence="2">Uncharacterized protein</fullName>
    </submittedName>
</protein>
<dbReference type="PATRIC" id="fig|1291379.3.peg.2417"/>
<keyword evidence="1" id="KW-0812">Transmembrane</keyword>
<proteinExistence type="predicted"/>
<dbReference type="GeneID" id="301090884"/>
<dbReference type="HOGENOM" id="CLU_1610044_0_0_12"/>
<dbReference type="OrthoDB" id="362900at2"/>
<dbReference type="EMBL" id="CP004120">
    <property type="protein sequence ID" value="AGT44920.1"/>
    <property type="molecule type" value="Genomic_DNA"/>
</dbReference>
<evidence type="ECO:0000313" key="2">
    <source>
        <dbReference type="EMBL" id="AGT44920.1"/>
    </source>
</evidence>
<name>S5ZWW2_9SPIR</name>
<gene>
    <name evidence="2" type="ORF">TPE_2446</name>
</gene>
<evidence type="ECO:0000256" key="1">
    <source>
        <dbReference type="SAM" id="Phobius"/>
    </source>
</evidence>
<dbReference type="AlphaFoldDB" id="S5ZWW2"/>
<keyword evidence="1" id="KW-0472">Membrane</keyword>
<dbReference type="RefSeq" id="WP_020966216.1">
    <property type="nucleotide sequence ID" value="NC_022097.1"/>
</dbReference>
<dbReference type="KEGG" id="tped:TPE_2446"/>
<organism evidence="2 3">
    <name type="scientific">Treponema pedis str. T A4</name>
    <dbReference type="NCBI Taxonomy" id="1291379"/>
    <lineage>
        <taxon>Bacteria</taxon>
        <taxon>Pseudomonadati</taxon>
        <taxon>Spirochaetota</taxon>
        <taxon>Spirochaetia</taxon>
        <taxon>Spirochaetales</taxon>
        <taxon>Treponemataceae</taxon>
        <taxon>Treponema</taxon>
    </lineage>
</organism>
<evidence type="ECO:0000313" key="3">
    <source>
        <dbReference type="Proteomes" id="UP000015620"/>
    </source>
</evidence>
<dbReference type="Proteomes" id="UP000015620">
    <property type="component" value="Chromosome"/>
</dbReference>
<keyword evidence="1" id="KW-1133">Transmembrane helix</keyword>
<accession>S5ZWW2</accession>